<name>D1PUN4_9BACT</name>
<proteinExistence type="predicted"/>
<dbReference type="EMBL" id="ACKS01000031">
    <property type="protein sequence ID" value="EFA44873.1"/>
    <property type="molecule type" value="Genomic_DNA"/>
</dbReference>
<dbReference type="PANTHER" id="PTHR21015">
    <property type="entry name" value="UDP-N-ACETYLGLUCOSAMINE--N-ACETYLMURAMYL-(PENTAPEPTIDE) PYROPHOSPHORYL-UNDECAPRENOL N-ACETYLGLUCOSAMINE TRANSFERASE 1"/>
    <property type="match status" value="1"/>
</dbReference>
<gene>
    <name evidence="1" type="ORF">HMPREF0645_0669</name>
</gene>
<protein>
    <recommendedName>
        <fullName evidence="3">Glycosyltransferase family 28 C-terminal domain protein</fullName>
    </recommendedName>
</protein>
<dbReference type="RefSeq" id="WP_007172783.1">
    <property type="nucleotide sequence ID" value="NZ_GG704780.1"/>
</dbReference>
<dbReference type="PANTHER" id="PTHR21015:SF22">
    <property type="entry name" value="GLYCOSYLTRANSFERASE"/>
    <property type="match status" value="1"/>
</dbReference>
<dbReference type="eggNOG" id="COG0707">
    <property type="taxonomic scope" value="Bacteria"/>
</dbReference>
<evidence type="ECO:0000313" key="2">
    <source>
        <dbReference type="Proteomes" id="UP000003160"/>
    </source>
</evidence>
<dbReference type="HOGENOM" id="CLU_048991_0_0_10"/>
<dbReference type="Proteomes" id="UP000003160">
    <property type="component" value="Unassembled WGS sequence"/>
</dbReference>
<dbReference type="Gene3D" id="3.40.50.2000">
    <property type="entry name" value="Glycogen Phosphorylase B"/>
    <property type="match status" value="1"/>
</dbReference>
<evidence type="ECO:0008006" key="3">
    <source>
        <dbReference type="Google" id="ProtNLM"/>
    </source>
</evidence>
<dbReference type="AlphaFoldDB" id="D1PUN4"/>
<keyword evidence="2" id="KW-1185">Reference proteome</keyword>
<comment type="caution">
    <text evidence="1">The sequence shown here is derived from an EMBL/GenBank/DDBJ whole genome shotgun (WGS) entry which is preliminary data.</text>
</comment>
<reference evidence="1 2" key="1">
    <citation type="submission" date="2009-10" db="EMBL/GenBank/DDBJ databases">
        <authorList>
            <person name="Qin X."/>
            <person name="Bachman B."/>
            <person name="Battles P."/>
            <person name="Bell A."/>
            <person name="Bess C."/>
            <person name="Bickham C."/>
            <person name="Chaboub L."/>
            <person name="Chen D."/>
            <person name="Coyle M."/>
            <person name="Deiros D.R."/>
            <person name="Dinh H."/>
            <person name="Forbes L."/>
            <person name="Fowler G."/>
            <person name="Francisco L."/>
            <person name="Fu Q."/>
            <person name="Gubbala S."/>
            <person name="Hale W."/>
            <person name="Han Y."/>
            <person name="Hemphill L."/>
            <person name="Highlander S.K."/>
            <person name="Hirani K."/>
            <person name="Hogues M."/>
            <person name="Jackson L."/>
            <person name="Jakkamsetti A."/>
            <person name="Javaid M."/>
            <person name="Jiang H."/>
            <person name="Korchina V."/>
            <person name="Kovar C."/>
            <person name="Lara F."/>
            <person name="Lee S."/>
            <person name="Mata R."/>
            <person name="Mathew T."/>
            <person name="Moen C."/>
            <person name="Morales K."/>
            <person name="Munidasa M."/>
            <person name="Nazareth L."/>
            <person name="Ngo R."/>
            <person name="Nguyen L."/>
            <person name="Okwuonu G."/>
            <person name="Ongeri F."/>
            <person name="Patil S."/>
            <person name="Petrosino J."/>
            <person name="Pham C."/>
            <person name="Pham P."/>
            <person name="Pu L.-L."/>
            <person name="Puazo M."/>
            <person name="Raj R."/>
            <person name="Reid J."/>
            <person name="Rouhana J."/>
            <person name="Saada N."/>
            <person name="Shang Y."/>
            <person name="Simmons D."/>
            <person name="Thornton R."/>
            <person name="Warren J."/>
            <person name="Weissenberger G."/>
            <person name="Zhang J."/>
            <person name="Zhang L."/>
            <person name="Zhou C."/>
            <person name="Zhu D."/>
            <person name="Muzny D."/>
            <person name="Worley K."/>
            <person name="Gibbs R."/>
        </authorList>
    </citation>
    <scope>NUCLEOTIDE SEQUENCE [LARGE SCALE GENOMIC DNA]</scope>
    <source>
        <strain evidence="1 2">DSM 17361</strain>
    </source>
</reference>
<dbReference type="GO" id="GO:0016757">
    <property type="term" value="F:glycosyltransferase activity"/>
    <property type="evidence" value="ECO:0007669"/>
    <property type="project" value="TreeGrafter"/>
</dbReference>
<evidence type="ECO:0000313" key="1">
    <source>
        <dbReference type="EMBL" id="EFA44873.1"/>
    </source>
</evidence>
<dbReference type="OrthoDB" id="9793805at2"/>
<dbReference type="Pfam" id="PF13528">
    <property type="entry name" value="Glyco_trans_1_3"/>
    <property type="match status" value="1"/>
</dbReference>
<sequence>MKVLFVVQGEGRGHLTQALALEKMLRDSGHEVVGILVGRSKARQVPRFFMDQASAPVQGFPSPNFLPSKENQRVGIGMSVVYNIMKVPQYMAAMHFLYRQIKKSGADLVINFYEILTGLTNYFLRPQVPMVCIGHQYLFLHPEYEFPGKHKASQKMMLAFTRATCLGARRLLALSFRHLADDDAQGISVVPPLLRQEALDMPRHHGDYITGYILNAGFSESVMEWHRQNPGYRMHFFWDKQGVDATTCIDETLSFHRIDDLMFLYYLANCKAYATTGGFESVCEAMYMGKPVMMVPAHVEQECNAYEASKYGAGVVGETFDLSRLLAFRHEYEEDVEFRMWVNKAEMMVVSRLESVLEQVEQNRRPESFTVGTTISAR</sequence>
<accession>D1PUN4</accession>
<dbReference type="SUPFAM" id="SSF53756">
    <property type="entry name" value="UDP-Glycosyltransferase/glycogen phosphorylase"/>
    <property type="match status" value="1"/>
</dbReference>
<organism evidence="1 2">
    <name type="scientific">Hallella bergensis DSM 17361</name>
    <dbReference type="NCBI Taxonomy" id="585502"/>
    <lineage>
        <taxon>Bacteria</taxon>
        <taxon>Pseudomonadati</taxon>
        <taxon>Bacteroidota</taxon>
        <taxon>Bacteroidia</taxon>
        <taxon>Bacteroidales</taxon>
        <taxon>Prevotellaceae</taxon>
        <taxon>Hallella</taxon>
    </lineage>
</organism>